<dbReference type="CDD" id="cd00165">
    <property type="entry name" value="S4"/>
    <property type="match status" value="1"/>
</dbReference>
<dbReference type="InterPro" id="IPR029063">
    <property type="entry name" value="SAM-dependent_MTases_sf"/>
</dbReference>
<evidence type="ECO:0000256" key="1">
    <source>
        <dbReference type="ARBA" id="ARBA00022884"/>
    </source>
</evidence>
<dbReference type="Gene3D" id="3.40.50.150">
    <property type="entry name" value="Vaccinia Virus protein VP39"/>
    <property type="match status" value="1"/>
</dbReference>
<organism evidence="5 6">
    <name type="scientific">Coccomyxa viridis</name>
    <dbReference type="NCBI Taxonomy" id="1274662"/>
    <lineage>
        <taxon>Eukaryota</taxon>
        <taxon>Viridiplantae</taxon>
        <taxon>Chlorophyta</taxon>
        <taxon>core chlorophytes</taxon>
        <taxon>Trebouxiophyceae</taxon>
        <taxon>Trebouxiophyceae incertae sedis</taxon>
        <taxon>Coccomyxaceae</taxon>
        <taxon>Coccomyxa</taxon>
    </lineage>
</organism>
<dbReference type="Pfam" id="PF01728">
    <property type="entry name" value="FtsJ"/>
    <property type="match status" value="1"/>
</dbReference>
<dbReference type="PANTHER" id="PTHR32319">
    <property type="entry name" value="BACTERIAL HEMOLYSIN-LIKE PROTEIN"/>
    <property type="match status" value="1"/>
</dbReference>
<keyword evidence="1 3" id="KW-0694">RNA-binding</keyword>
<evidence type="ECO:0000259" key="4">
    <source>
        <dbReference type="SMART" id="SM00363"/>
    </source>
</evidence>
<comment type="similarity">
    <text evidence="2">Belongs to the TlyA family.</text>
</comment>
<name>A0ABP1G0M7_9CHLO</name>
<dbReference type="NCBIfam" id="TIGR00478">
    <property type="entry name" value="tly"/>
    <property type="match status" value="1"/>
</dbReference>
<keyword evidence="6" id="KW-1185">Reference proteome</keyword>
<evidence type="ECO:0000256" key="3">
    <source>
        <dbReference type="PROSITE-ProRule" id="PRU00182"/>
    </source>
</evidence>
<dbReference type="SUPFAM" id="SSF55174">
    <property type="entry name" value="Alpha-L RNA-binding motif"/>
    <property type="match status" value="1"/>
</dbReference>
<evidence type="ECO:0000313" key="6">
    <source>
        <dbReference type="Proteomes" id="UP001497392"/>
    </source>
</evidence>
<dbReference type="InterPro" id="IPR002877">
    <property type="entry name" value="RNA_MeTrfase_FtsJ_dom"/>
</dbReference>
<dbReference type="InterPro" id="IPR004538">
    <property type="entry name" value="Hemolysin_A/TlyA"/>
</dbReference>
<dbReference type="Gene3D" id="3.10.290.10">
    <property type="entry name" value="RNA-binding S4 domain"/>
    <property type="match status" value="1"/>
</dbReference>
<comment type="caution">
    <text evidence="5">The sequence shown here is derived from an EMBL/GenBank/DDBJ whole genome shotgun (WGS) entry which is preliminary data.</text>
</comment>
<dbReference type="PANTHER" id="PTHR32319:SF0">
    <property type="entry name" value="BACTERIAL HEMOLYSIN-LIKE PROTEIN"/>
    <property type="match status" value="1"/>
</dbReference>
<dbReference type="InterPro" id="IPR002942">
    <property type="entry name" value="S4_RNA-bd"/>
</dbReference>
<dbReference type="SMART" id="SM00363">
    <property type="entry name" value="S4"/>
    <property type="match status" value="1"/>
</dbReference>
<accession>A0ABP1G0M7</accession>
<reference evidence="5 6" key="1">
    <citation type="submission" date="2024-06" db="EMBL/GenBank/DDBJ databases">
        <authorList>
            <person name="Kraege A."/>
            <person name="Thomma B."/>
        </authorList>
    </citation>
    <scope>NUCLEOTIDE SEQUENCE [LARGE SCALE GENOMIC DNA]</scope>
</reference>
<protein>
    <submittedName>
        <fullName evidence="5">G7577 protein</fullName>
    </submittedName>
</protein>
<dbReference type="Pfam" id="PF01479">
    <property type="entry name" value="S4"/>
    <property type="match status" value="1"/>
</dbReference>
<gene>
    <name evidence="5" type="primary">g7577</name>
    <name evidence="5" type="ORF">VP750_LOCUS6485</name>
</gene>
<dbReference type="InterPro" id="IPR047048">
    <property type="entry name" value="TlyA"/>
</dbReference>
<feature type="domain" description="RNA-binding S4" evidence="4">
    <location>
        <begin position="63"/>
        <end position="128"/>
    </location>
</feature>
<sequence>MLGGRLLNAQAVAHVRTLRNHGPVRWCGRTPGFAFASSVQADSMSAAELQSAGPPGTKKAKKRRLDEACLEQHPEHSRNVIQSWISQGKVAINGRTITKAGSPVAADAQIVITAEIPKYVCRAGLKLEAALGHFGVDVKGLRVLDSGLSTGGFADCLLQRGAAHVVGVDVGYGQVAERVRVDQRLTILERTNLRYITLKQMPSRQPVQLATLDLSFISVLKVLPAVCSVLDPDGALIVLIKPQFEAGKSEVSSGGIVRDPKIHQKVIESVTAGIVAAGFTSSGCIESPLKGAAGGNTEFLAHFQRCGDAQPSAADAEEYSL</sequence>
<dbReference type="Proteomes" id="UP001497392">
    <property type="component" value="Unassembled WGS sequence"/>
</dbReference>
<dbReference type="EMBL" id="CAXHTA020000011">
    <property type="protein sequence ID" value="CAL5224826.1"/>
    <property type="molecule type" value="Genomic_DNA"/>
</dbReference>
<proteinExistence type="inferred from homology"/>
<dbReference type="PROSITE" id="PS50889">
    <property type="entry name" value="S4"/>
    <property type="match status" value="1"/>
</dbReference>
<evidence type="ECO:0000313" key="5">
    <source>
        <dbReference type="EMBL" id="CAL5224826.1"/>
    </source>
</evidence>
<dbReference type="InterPro" id="IPR036986">
    <property type="entry name" value="S4_RNA-bd_sf"/>
</dbReference>
<evidence type="ECO:0000256" key="2">
    <source>
        <dbReference type="ARBA" id="ARBA00029460"/>
    </source>
</evidence>
<dbReference type="SUPFAM" id="SSF53335">
    <property type="entry name" value="S-adenosyl-L-methionine-dependent methyltransferases"/>
    <property type="match status" value="1"/>
</dbReference>